<dbReference type="OrthoDB" id="9807600at2"/>
<dbReference type="SUPFAM" id="SSF54427">
    <property type="entry name" value="NTF2-like"/>
    <property type="match status" value="1"/>
</dbReference>
<keyword evidence="3" id="KW-1185">Reference proteome</keyword>
<evidence type="ECO:0000313" key="2">
    <source>
        <dbReference type="EMBL" id="TDP07861.1"/>
    </source>
</evidence>
<name>A0A4R6MZX8_9BURK</name>
<sequence>MIKHVLANSFILCASLAAAVPSLAQAQSTEPRVYNSNITLVEVRAAQKAWGDALVKISDDFQSGGLAKAKTTANAVLDAAYGYNLGPVLFKPTLTVAPQTFRTTKEGALAYFVGGDTNFPNDSGFALKGWKKVDIVNAAVHINGDVASTMGKVVLTDAKGQSTTVDKTWTFKKDDSGVVRIVLHHSSLPYTPN</sequence>
<evidence type="ECO:0008006" key="4">
    <source>
        <dbReference type="Google" id="ProtNLM"/>
    </source>
</evidence>
<accession>A0A4R6MZX8</accession>
<dbReference type="PIRSF" id="PIRSF028288">
    <property type="entry name" value="UCP028288"/>
    <property type="match status" value="1"/>
</dbReference>
<dbReference type="InterPro" id="IPR016878">
    <property type="entry name" value="MICAH-like"/>
</dbReference>
<dbReference type="InterPro" id="IPR032710">
    <property type="entry name" value="NTF2-like_dom_sf"/>
</dbReference>
<reference evidence="2 3" key="1">
    <citation type="submission" date="2019-03" db="EMBL/GenBank/DDBJ databases">
        <title>Genomic Encyclopedia of Type Strains, Phase IV (KMG-IV): sequencing the most valuable type-strain genomes for metagenomic binning, comparative biology and taxonomic classification.</title>
        <authorList>
            <person name="Goeker M."/>
        </authorList>
    </citation>
    <scope>NUCLEOTIDE SEQUENCE [LARGE SCALE GENOMIC DNA]</scope>
    <source>
        <strain evidence="2 3">DSM 25082</strain>
    </source>
</reference>
<comment type="caution">
    <text evidence="2">The sequence shown here is derived from an EMBL/GenBank/DDBJ whole genome shotgun (WGS) entry which is preliminary data.</text>
</comment>
<dbReference type="RefSeq" id="WP_133604145.1">
    <property type="nucleotide sequence ID" value="NZ_JAUFPJ010000007.1"/>
</dbReference>
<keyword evidence="1" id="KW-0732">Signal</keyword>
<protein>
    <recommendedName>
        <fullName evidence="4">Phosphoribosyl-AMP cyclohydrolase</fullName>
    </recommendedName>
</protein>
<feature type="chain" id="PRO_5020954446" description="Phosphoribosyl-AMP cyclohydrolase" evidence="1">
    <location>
        <begin position="27"/>
        <end position="193"/>
    </location>
</feature>
<dbReference type="AlphaFoldDB" id="A0A4R6MZX8"/>
<dbReference type="Gene3D" id="3.10.450.50">
    <property type="match status" value="1"/>
</dbReference>
<gene>
    <name evidence="2" type="ORF">DFR39_106125</name>
</gene>
<evidence type="ECO:0000256" key="1">
    <source>
        <dbReference type="SAM" id="SignalP"/>
    </source>
</evidence>
<proteinExistence type="predicted"/>
<evidence type="ECO:0000313" key="3">
    <source>
        <dbReference type="Proteomes" id="UP000295357"/>
    </source>
</evidence>
<organism evidence="2 3">
    <name type="scientific">Roseateles asaccharophilus</name>
    <dbReference type="NCBI Taxonomy" id="582607"/>
    <lineage>
        <taxon>Bacteria</taxon>
        <taxon>Pseudomonadati</taxon>
        <taxon>Pseudomonadota</taxon>
        <taxon>Betaproteobacteria</taxon>
        <taxon>Burkholderiales</taxon>
        <taxon>Sphaerotilaceae</taxon>
        <taxon>Roseateles</taxon>
    </lineage>
</organism>
<feature type="signal peptide" evidence="1">
    <location>
        <begin position="1"/>
        <end position="26"/>
    </location>
</feature>
<dbReference type="Proteomes" id="UP000295357">
    <property type="component" value="Unassembled WGS sequence"/>
</dbReference>
<dbReference type="EMBL" id="SNXE01000006">
    <property type="protein sequence ID" value="TDP07861.1"/>
    <property type="molecule type" value="Genomic_DNA"/>
</dbReference>